<gene>
    <name evidence="1" type="ORF">CDV26_09070</name>
</gene>
<dbReference type="InterPro" id="IPR001451">
    <property type="entry name" value="Hexapep"/>
</dbReference>
<dbReference type="CDD" id="cd04647">
    <property type="entry name" value="LbH_MAT_like"/>
    <property type="match status" value="1"/>
</dbReference>
<dbReference type="Gene3D" id="2.160.10.10">
    <property type="entry name" value="Hexapeptide repeat proteins"/>
    <property type="match status" value="1"/>
</dbReference>
<name>A0ABN5AXS6_9GAMM</name>
<evidence type="ECO:0000313" key="1">
    <source>
        <dbReference type="EMBL" id="ASG68520.1"/>
    </source>
</evidence>
<dbReference type="Proteomes" id="UP000249910">
    <property type="component" value="Chromosome"/>
</dbReference>
<keyword evidence="2" id="KW-1185">Reference proteome</keyword>
<dbReference type="SUPFAM" id="SSF51161">
    <property type="entry name" value="Trimeric LpxA-like enzymes"/>
    <property type="match status" value="1"/>
</dbReference>
<dbReference type="Pfam" id="PF14602">
    <property type="entry name" value="Hexapep_2"/>
    <property type="match status" value="2"/>
</dbReference>
<dbReference type="PANTHER" id="PTHR23416:SF78">
    <property type="entry name" value="LIPOPOLYSACCHARIDE BIOSYNTHESIS O-ACETYL TRANSFERASE WBBJ-RELATED"/>
    <property type="match status" value="1"/>
</dbReference>
<protein>
    <submittedName>
        <fullName evidence="1">Acetyltransferase</fullName>
    </submittedName>
</protein>
<sequence>MISYNFFKRVKIFFFRIFFKTFFSKKFKHFGKGVRLIYPDSIQGENNISLSNNVFVNVGAWFLSLKNGKIVIEENTYIGRNSHIVALQSVKIGKNVLVADKVYIADNLHEYEDINTPIKEQPVKFIGSVEIKDNSWIGENVSIIGANIGKNVVIGANSVINKDIPDYSVAVGAPAKVIKQYNFQNKEWQKIDVS</sequence>
<dbReference type="InterPro" id="IPR051159">
    <property type="entry name" value="Hexapeptide_acetyltransf"/>
</dbReference>
<accession>A0ABN5AXS6</accession>
<reference evidence="1 2" key="1">
    <citation type="submission" date="2017-06" db="EMBL/GenBank/DDBJ databases">
        <title>Complete genome of Francisella halioticida.</title>
        <authorList>
            <person name="Sjodin A."/>
        </authorList>
    </citation>
    <scope>NUCLEOTIDE SEQUENCE [LARGE SCALE GENOMIC DNA]</scope>
    <source>
        <strain evidence="1 2">DSM 23729</strain>
    </source>
</reference>
<proteinExistence type="predicted"/>
<dbReference type="InterPro" id="IPR011004">
    <property type="entry name" value="Trimer_LpxA-like_sf"/>
</dbReference>
<dbReference type="EMBL" id="CP022132">
    <property type="protein sequence ID" value="ASG68520.1"/>
    <property type="molecule type" value="Genomic_DNA"/>
</dbReference>
<evidence type="ECO:0000313" key="2">
    <source>
        <dbReference type="Proteomes" id="UP000249910"/>
    </source>
</evidence>
<dbReference type="RefSeq" id="WP_088773000.1">
    <property type="nucleotide sequence ID" value="NZ_AP023082.1"/>
</dbReference>
<dbReference type="PANTHER" id="PTHR23416">
    <property type="entry name" value="SIALIC ACID SYNTHASE-RELATED"/>
    <property type="match status" value="1"/>
</dbReference>
<organism evidence="1 2">
    <name type="scientific">Francisella halioticida</name>
    <dbReference type="NCBI Taxonomy" id="549298"/>
    <lineage>
        <taxon>Bacteria</taxon>
        <taxon>Pseudomonadati</taxon>
        <taxon>Pseudomonadota</taxon>
        <taxon>Gammaproteobacteria</taxon>
        <taxon>Thiotrichales</taxon>
        <taxon>Francisellaceae</taxon>
        <taxon>Francisella</taxon>
    </lineage>
</organism>